<comment type="caution">
    <text evidence="1">The sequence shown here is derived from an EMBL/GenBank/DDBJ whole genome shotgun (WGS) entry which is preliminary data.</text>
</comment>
<dbReference type="AlphaFoldDB" id="A0A1F5UVN2"/>
<evidence type="ECO:0000313" key="1">
    <source>
        <dbReference type="EMBL" id="OGF55214.1"/>
    </source>
</evidence>
<dbReference type="Pfam" id="PF12441">
    <property type="entry name" value="CopG_antitoxin"/>
    <property type="match status" value="1"/>
</dbReference>
<proteinExistence type="predicted"/>
<dbReference type="STRING" id="1817864.A2Z21_03090"/>
<name>A0A1F5UVN2_FRAXR</name>
<dbReference type="InterPro" id="IPR022148">
    <property type="entry name" value="CopG_antitoxin"/>
</dbReference>
<protein>
    <submittedName>
        <fullName evidence="1">Uncharacterized protein</fullName>
    </submittedName>
</protein>
<accession>A0A1F5UVN2</accession>
<reference evidence="1 2" key="1">
    <citation type="journal article" date="2016" name="Nat. Commun.">
        <title>Thousands of microbial genomes shed light on interconnected biogeochemical processes in an aquifer system.</title>
        <authorList>
            <person name="Anantharaman K."/>
            <person name="Brown C.T."/>
            <person name="Hug L.A."/>
            <person name="Sharon I."/>
            <person name="Castelle C.J."/>
            <person name="Probst A.J."/>
            <person name="Thomas B.C."/>
            <person name="Singh A."/>
            <person name="Wilkins M.J."/>
            <person name="Karaoz U."/>
            <person name="Brodie E.L."/>
            <person name="Williams K.H."/>
            <person name="Hubbard S.S."/>
            <person name="Banfield J.F."/>
        </authorList>
    </citation>
    <scope>NUCLEOTIDE SEQUENCE [LARGE SCALE GENOMIC DNA]</scope>
    <source>
        <strain evidence="2">RBG_16_55_9</strain>
    </source>
</reference>
<sequence>MAKVATSKSKMKKLPDMADWSDEQIAEFWETHDSTDYLDQMEDAEVDIRIPPDFRVISLRLEREDVERAKRLARRRGVPYTVLLRMWIKEELKKTEATR</sequence>
<gene>
    <name evidence="1" type="ORF">A2Z21_03090</name>
</gene>
<evidence type="ECO:0000313" key="2">
    <source>
        <dbReference type="Proteomes" id="UP000179157"/>
    </source>
</evidence>
<dbReference type="EMBL" id="MFGX01000061">
    <property type="protein sequence ID" value="OGF55214.1"/>
    <property type="molecule type" value="Genomic_DNA"/>
</dbReference>
<organism evidence="1 2">
    <name type="scientific">Fraserbacteria sp. (strain RBG_16_55_9)</name>
    <dbReference type="NCBI Taxonomy" id="1817864"/>
    <lineage>
        <taxon>Bacteria</taxon>
        <taxon>Candidatus Fraseribacteriota</taxon>
    </lineage>
</organism>
<dbReference type="Proteomes" id="UP000179157">
    <property type="component" value="Unassembled WGS sequence"/>
</dbReference>